<name>A0A839T8S5_AZOMA</name>
<proteinExistence type="predicted"/>
<feature type="region of interest" description="Disordered" evidence="2">
    <location>
        <begin position="59"/>
        <end position="92"/>
    </location>
</feature>
<keyword evidence="4" id="KW-0418">Kinase</keyword>
<evidence type="ECO:0000259" key="3">
    <source>
        <dbReference type="Pfam" id="PF22055"/>
    </source>
</evidence>
<dbReference type="EMBL" id="JACHXI010000031">
    <property type="protein sequence ID" value="MBB3105270.1"/>
    <property type="molecule type" value="Genomic_DNA"/>
</dbReference>
<gene>
    <name evidence="4" type="ORF">FHR87_003706</name>
</gene>
<dbReference type="AlphaFoldDB" id="A0A839T8S5"/>
<dbReference type="Pfam" id="PF22055">
    <property type="entry name" value="MvaT_DBD"/>
    <property type="match status" value="1"/>
</dbReference>
<reference evidence="4 5" key="1">
    <citation type="submission" date="2020-08" db="EMBL/GenBank/DDBJ databases">
        <title>Genomic Encyclopedia of Type Strains, Phase III (KMG-III): the genomes of soil and plant-associated and newly described type strains.</title>
        <authorList>
            <person name="Whitman W."/>
        </authorList>
    </citation>
    <scope>NUCLEOTIDE SEQUENCE [LARGE SCALE GENOMIC DNA]</scope>
    <source>
        <strain evidence="4 5">CECT 4462</strain>
    </source>
</reference>
<feature type="coiled-coil region" evidence="1">
    <location>
        <begin position="4"/>
        <end position="34"/>
    </location>
</feature>
<keyword evidence="1" id="KW-0175">Coiled coil</keyword>
<keyword evidence="5" id="KW-1185">Reference proteome</keyword>
<dbReference type="Proteomes" id="UP000549250">
    <property type="component" value="Unassembled WGS sequence"/>
</dbReference>
<evidence type="ECO:0000313" key="5">
    <source>
        <dbReference type="Proteomes" id="UP000549250"/>
    </source>
</evidence>
<dbReference type="InterPro" id="IPR035616">
    <property type="entry name" value="MvaT_DBD"/>
</dbReference>
<evidence type="ECO:0000313" key="4">
    <source>
        <dbReference type="EMBL" id="MBB3105270.1"/>
    </source>
</evidence>
<dbReference type="CDD" id="cd16170">
    <property type="entry name" value="MvaT_DBD"/>
    <property type="match status" value="1"/>
</dbReference>
<protein>
    <submittedName>
        <fullName evidence="4">1,6-anhydro-N-acetylmuramate kinase</fullName>
    </submittedName>
</protein>
<feature type="domain" description="MvaT DNA-binding" evidence="3">
    <location>
        <begin position="80"/>
        <end position="116"/>
    </location>
</feature>
<comment type="caution">
    <text evidence="4">The sequence shown here is derived from an EMBL/GenBank/DDBJ whole genome shotgun (WGS) entry which is preliminary data.</text>
</comment>
<dbReference type="NCBIfam" id="NF041859">
    <property type="entry name" value="silencer_MvaTU"/>
    <property type="match status" value="1"/>
</dbReference>
<dbReference type="RefSeq" id="WP_183168128.1">
    <property type="nucleotide sequence ID" value="NZ_JACHXI010000031.1"/>
</dbReference>
<feature type="compositionally biased region" description="Basic residues" evidence="2">
    <location>
        <begin position="72"/>
        <end position="84"/>
    </location>
</feature>
<evidence type="ECO:0000256" key="2">
    <source>
        <dbReference type="SAM" id="MobiDB-lite"/>
    </source>
</evidence>
<organism evidence="4 5">
    <name type="scientific">Azomonas macrocytogenes</name>
    <name type="common">Azotobacter macrocytogenes</name>
    <dbReference type="NCBI Taxonomy" id="69962"/>
    <lineage>
        <taxon>Bacteria</taxon>
        <taxon>Pseudomonadati</taxon>
        <taxon>Pseudomonadota</taxon>
        <taxon>Gammaproteobacteria</taxon>
        <taxon>Pseudomonadales</taxon>
        <taxon>Pseudomonadaceae</taxon>
        <taxon>Azomonas</taxon>
    </lineage>
</organism>
<evidence type="ECO:0000256" key="1">
    <source>
        <dbReference type="SAM" id="Coils"/>
    </source>
</evidence>
<keyword evidence="4" id="KW-0808">Transferase</keyword>
<dbReference type="GO" id="GO:0016301">
    <property type="term" value="F:kinase activity"/>
    <property type="evidence" value="ECO:0007669"/>
    <property type="project" value="UniProtKB-KW"/>
</dbReference>
<accession>A0A839T8S5</accession>
<sequence>MSRLSEFRALEEKLREQLQALEDMKQDKALQEEMQFETELRALMEKHNQSPQAVIALLDSNHRSVPEPKQPVSRKPRSTKRYKNPHTGEIVETKGGNHKVLKQWKNEYGAETVESWVL</sequence>